<dbReference type="EMBL" id="KL198008">
    <property type="protein sequence ID" value="KDQ27324.1"/>
    <property type="molecule type" value="Genomic_DNA"/>
</dbReference>
<evidence type="ECO:0000313" key="2">
    <source>
        <dbReference type="Proteomes" id="UP000027073"/>
    </source>
</evidence>
<sequence length="301" mass="32049">MAKGNHVAPFHKLLSSPSPGVYHLYNPKKKTVNVVLADSIRAFVDAHYDIGRNQITTSSDLPPGYEDFARVYNLEPDVDGKFSTFDTITGAVHVEHTGPSLKKMGLGGNSQQEVRAALHRERIRRERNLLGKLGLAFIEDHLGPDAPSLFPTSLSAPSISVDPALISPTPLPAKAKHTENTGGKVVAEKKRARVAPTDGIKGKKLTREKKKAAAEVGMNTPPASPPSITTAPFVGMIPISPDIVHSTASSMNTNASGELLNAVASSSAVTLADDINMVDAPEEWELDMYLGTVVDSTNSSA</sequence>
<dbReference type="HOGENOM" id="CLU_924760_0_0_1"/>
<protein>
    <submittedName>
        <fullName evidence="1">Uncharacterized protein</fullName>
    </submittedName>
</protein>
<gene>
    <name evidence="1" type="ORF">PLEOSDRAFT_1083487</name>
</gene>
<dbReference type="Proteomes" id="UP000027073">
    <property type="component" value="Unassembled WGS sequence"/>
</dbReference>
<evidence type="ECO:0000313" key="1">
    <source>
        <dbReference type="EMBL" id="KDQ27324.1"/>
    </source>
</evidence>
<proteinExistence type="predicted"/>
<dbReference type="InParanoid" id="A0A067NHN2"/>
<organism evidence="1 2">
    <name type="scientific">Pleurotus ostreatus (strain PC15)</name>
    <name type="common">Oyster mushroom</name>
    <dbReference type="NCBI Taxonomy" id="1137138"/>
    <lineage>
        <taxon>Eukaryota</taxon>
        <taxon>Fungi</taxon>
        <taxon>Dikarya</taxon>
        <taxon>Basidiomycota</taxon>
        <taxon>Agaricomycotina</taxon>
        <taxon>Agaricomycetes</taxon>
        <taxon>Agaricomycetidae</taxon>
        <taxon>Agaricales</taxon>
        <taxon>Pleurotineae</taxon>
        <taxon>Pleurotaceae</taxon>
        <taxon>Pleurotus</taxon>
    </lineage>
</organism>
<name>A0A067NHN2_PLEO1</name>
<reference evidence="2" key="1">
    <citation type="journal article" date="2014" name="Proc. Natl. Acad. Sci. U.S.A.">
        <title>Extensive sampling of basidiomycete genomes demonstrates inadequacy of the white-rot/brown-rot paradigm for wood decay fungi.</title>
        <authorList>
            <person name="Riley R."/>
            <person name="Salamov A.A."/>
            <person name="Brown D.W."/>
            <person name="Nagy L.G."/>
            <person name="Floudas D."/>
            <person name="Held B.W."/>
            <person name="Levasseur A."/>
            <person name="Lombard V."/>
            <person name="Morin E."/>
            <person name="Otillar R."/>
            <person name="Lindquist E.A."/>
            <person name="Sun H."/>
            <person name="LaButti K.M."/>
            <person name="Schmutz J."/>
            <person name="Jabbour D."/>
            <person name="Luo H."/>
            <person name="Baker S.E."/>
            <person name="Pisabarro A.G."/>
            <person name="Walton J.D."/>
            <person name="Blanchette R.A."/>
            <person name="Henrissat B."/>
            <person name="Martin F."/>
            <person name="Cullen D."/>
            <person name="Hibbett D.S."/>
            <person name="Grigoriev I.V."/>
        </authorList>
    </citation>
    <scope>NUCLEOTIDE SEQUENCE [LARGE SCALE GENOMIC DNA]</scope>
    <source>
        <strain evidence="2">PC15</strain>
    </source>
</reference>
<dbReference type="AlphaFoldDB" id="A0A067NHN2"/>
<dbReference type="VEuPathDB" id="FungiDB:PLEOSDRAFT_1083487"/>
<accession>A0A067NHN2</accession>